<dbReference type="EMBL" id="BARW01018714">
    <property type="protein sequence ID" value="GAJ01579.1"/>
    <property type="molecule type" value="Genomic_DNA"/>
</dbReference>
<sequence length="110" mass="12816">RPDLIVHVPVESSHSSSRAENNFVVFEFKRKANEGRAKEDFEKLNELFENLEYPLGIFININGCPNIFLNKYSGNFKNRIHEFCITQTNGKNNVLHAYFQNDKVIIENIK</sequence>
<accession>X1T8I7</accession>
<reference evidence="1" key="1">
    <citation type="journal article" date="2014" name="Front. Microbiol.">
        <title>High frequency of phylogenetically diverse reductive dehalogenase-homologous genes in deep subseafloor sedimentary metagenomes.</title>
        <authorList>
            <person name="Kawai M."/>
            <person name="Futagami T."/>
            <person name="Toyoda A."/>
            <person name="Takaki Y."/>
            <person name="Nishi S."/>
            <person name="Hori S."/>
            <person name="Arai W."/>
            <person name="Tsubouchi T."/>
            <person name="Morono Y."/>
            <person name="Uchiyama I."/>
            <person name="Ito T."/>
            <person name="Fujiyama A."/>
            <person name="Inagaki F."/>
            <person name="Takami H."/>
        </authorList>
    </citation>
    <scope>NUCLEOTIDE SEQUENCE</scope>
    <source>
        <strain evidence="1">Expedition CK06-06</strain>
    </source>
</reference>
<proteinExistence type="predicted"/>
<evidence type="ECO:0000313" key="1">
    <source>
        <dbReference type="EMBL" id="GAJ01579.1"/>
    </source>
</evidence>
<name>X1T8I7_9ZZZZ</name>
<gene>
    <name evidence="1" type="ORF">S12H4_31983</name>
</gene>
<protein>
    <submittedName>
        <fullName evidence="1">Uncharacterized protein</fullName>
    </submittedName>
</protein>
<dbReference type="AlphaFoldDB" id="X1T8I7"/>
<organism evidence="1">
    <name type="scientific">marine sediment metagenome</name>
    <dbReference type="NCBI Taxonomy" id="412755"/>
    <lineage>
        <taxon>unclassified sequences</taxon>
        <taxon>metagenomes</taxon>
        <taxon>ecological metagenomes</taxon>
    </lineage>
</organism>
<comment type="caution">
    <text evidence="1">The sequence shown here is derived from an EMBL/GenBank/DDBJ whole genome shotgun (WGS) entry which is preliminary data.</text>
</comment>
<feature type="non-terminal residue" evidence="1">
    <location>
        <position position="1"/>
    </location>
</feature>